<dbReference type="EMBL" id="MRCY01000033">
    <property type="protein sequence ID" value="RKL12639.1"/>
    <property type="molecule type" value="Genomic_DNA"/>
</dbReference>
<feature type="region of interest" description="Disordered" evidence="1">
    <location>
        <begin position="238"/>
        <end position="258"/>
    </location>
</feature>
<protein>
    <submittedName>
        <fullName evidence="2">Uncharacterized protein</fullName>
    </submittedName>
</protein>
<dbReference type="VEuPathDB" id="FungiDB:FOZG_11183"/>
<dbReference type="VEuPathDB" id="FungiDB:FOIG_07121"/>
<dbReference type="AlphaFoldDB" id="A0A420R6K5"/>
<dbReference type="Proteomes" id="UP000285860">
    <property type="component" value="Unassembled WGS sequence"/>
</dbReference>
<comment type="caution">
    <text evidence="2">The sequence shown here is derived from an EMBL/GenBank/DDBJ whole genome shotgun (WGS) entry which is preliminary data.</text>
</comment>
<dbReference type="VEuPathDB" id="FungiDB:HZS61_003972"/>
<sequence length="613" mass="66653">MPHTSKSNQSRAITSPDAQQIASSNQTVNFLLGGRTRSWMTGDPSATTNPTRLAPVASSNSRKRNKKRKVSDAAPPTQNDNDIHRDNNPTEQSFEQRPSAGEPARASTVLPSPALTDAPSPNVSNQTDSTNPDPSAHVGSAGPGGPVSDSNMNQSDSTHVATNTNYPSSTAAVSLQPKTSMPQQNYVSQATILPTATGPTLANQAPQATASPLSHIEIRPQNLGAPLEANSRQHIRPPTAIDHQAKRPRVQEATSSGNSRDRSICLKWYNSIEHRVAQAVHAGLLNETVEKPRYRILAEACQNEDFFYIAFHQALCAWSLNRGPIHALFLGLVQPNLLDAAFDVAQTILRKNEHMSHAHLQWFANFPSTIAEFSRVFPNTEAARDISAFLIQLATNWHTLSQNVQARRYPLLASELIFILRCRAKGLQSMLFTMSRRSLGVNDGPVASAMNVIFDQDREDEAAYEARGEPPETLKRAREAIAMKYRDLVMSAAQRAASNAGSSAHIVAQRGHQSLPPTTTNLSYPVHTASASSPSLPSHFDAFAVRPSVGDPRVRDSGPATTESPSHPNRYCNIVASFCHCLPVSPVITASITQVVKRWVAPHTTKPRISSYD</sequence>
<name>A0A420R6K5_FUSOX</name>
<evidence type="ECO:0000313" key="3">
    <source>
        <dbReference type="Proteomes" id="UP000285860"/>
    </source>
</evidence>
<proteinExistence type="predicted"/>
<organism evidence="2 3">
    <name type="scientific">Fusarium oxysporum</name>
    <name type="common">Fusarium vascular wilt</name>
    <dbReference type="NCBI Taxonomy" id="5507"/>
    <lineage>
        <taxon>Eukaryota</taxon>
        <taxon>Fungi</taxon>
        <taxon>Dikarya</taxon>
        <taxon>Ascomycota</taxon>
        <taxon>Pezizomycotina</taxon>
        <taxon>Sordariomycetes</taxon>
        <taxon>Hypocreomycetidae</taxon>
        <taxon>Hypocreales</taxon>
        <taxon>Nectriaceae</taxon>
        <taxon>Fusarium</taxon>
        <taxon>Fusarium oxysporum species complex</taxon>
    </lineage>
</organism>
<evidence type="ECO:0000313" key="2">
    <source>
        <dbReference type="EMBL" id="RKL12639.1"/>
    </source>
</evidence>
<dbReference type="VEuPathDB" id="FungiDB:FOMG_06797"/>
<reference evidence="2 3" key="1">
    <citation type="journal article" date="2018" name="Sci. Rep.">
        <title>Characterisation of pathogen-specific regions and novel effector candidates in Fusarium oxysporum f. sp. cepae.</title>
        <authorList>
            <person name="Armitage A.D."/>
            <person name="Taylor A."/>
            <person name="Sobczyk M.K."/>
            <person name="Baxter L."/>
            <person name="Greenfield B.P."/>
            <person name="Bates H.J."/>
            <person name="Wilson F."/>
            <person name="Jackson A.C."/>
            <person name="Ott S."/>
            <person name="Harrison R.J."/>
            <person name="Clarkson J.P."/>
        </authorList>
    </citation>
    <scope>NUCLEOTIDE SEQUENCE [LARGE SCALE GENOMIC DNA]</scope>
    <source>
        <strain evidence="2 3">Fo_A28</strain>
    </source>
</reference>
<gene>
    <name evidence="2" type="ORF">BFJ68_g7728</name>
</gene>
<feature type="compositionally biased region" description="Polar residues" evidence="1">
    <location>
        <begin position="148"/>
        <end position="182"/>
    </location>
</feature>
<feature type="compositionally biased region" description="Polar residues" evidence="1">
    <location>
        <begin position="1"/>
        <end position="29"/>
    </location>
</feature>
<evidence type="ECO:0000256" key="1">
    <source>
        <dbReference type="SAM" id="MobiDB-lite"/>
    </source>
</evidence>
<accession>A0A420R6K5</accession>
<feature type="compositionally biased region" description="Polar residues" evidence="1">
    <location>
        <begin position="119"/>
        <end position="133"/>
    </location>
</feature>
<dbReference type="VEuPathDB" id="FungiDB:FOXG_05393"/>
<feature type="region of interest" description="Disordered" evidence="1">
    <location>
        <begin position="1"/>
        <end position="182"/>
    </location>
</feature>
<dbReference type="VEuPathDB" id="FungiDB:FOC4_g10013845"/>
<dbReference type="VEuPathDB" id="FungiDB:FOC1_g10012833"/>